<feature type="region of interest" description="Disordered" evidence="1">
    <location>
        <begin position="1"/>
        <end position="28"/>
    </location>
</feature>
<organism evidence="2">
    <name type="scientific">marine sediment metagenome</name>
    <dbReference type="NCBI Taxonomy" id="412755"/>
    <lineage>
        <taxon>unclassified sequences</taxon>
        <taxon>metagenomes</taxon>
        <taxon>ecological metagenomes</taxon>
    </lineage>
</organism>
<reference evidence="2" key="1">
    <citation type="journal article" date="2015" name="Nature">
        <title>Complex archaea that bridge the gap between prokaryotes and eukaryotes.</title>
        <authorList>
            <person name="Spang A."/>
            <person name="Saw J.H."/>
            <person name="Jorgensen S.L."/>
            <person name="Zaremba-Niedzwiedzka K."/>
            <person name="Martijn J."/>
            <person name="Lind A.E."/>
            <person name="van Eijk R."/>
            <person name="Schleper C."/>
            <person name="Guy L."/>
            <person name="Ettema T.J."/>
        </authorList>
    </citation>
    <scope>NUCLEOTIDE SEQUENCE</scope>
</reference>
<name>A0A0F9DFT7_9ZZZZ</name>
<proteinExistence type="predicted"/>
<accession>A0A0F9DFT7</accession>
<evidence type="ECO:0000313" key="2">
    <source>
        <dbReference type="EMBL" id="KKL52621.1"/>
    </source>
</evidence>
<protein>
    <recommendedName>
        <fullName evidence="3">Tail assembly chaperone</fullName>
    </recommendedName>
</protein>
<gene>
    <name evidence="2" type="ORF">LCGC14_2283650</name>
</gene>
<feature type="compositionally biased region" description="Basic and acidic residues" evidence="1">
    <location>
        <begin position="1"/>
        <end position="27"/>
    </location>
</feature>
<evidence type="ECO:0008006" key="3">
    <source>
        <dbReference type="Google" id="ProtNLM"/>
    </source>
</evidence>
<comment type="caution">
    <text evidence="2">The sequence shown here is derived from an EMBL/GenBank/DDBJ whole genome shotgun (WGS) entry which is preliminary data.</text>
</comment>
<sequence length="164" mass="18110">MSAKTEKKVSDNGARDEQTPAKVERTKAPPLAVYADDLTTEVDGVDYHPHAGEVVRFTGGMSVGDVKMVADLSEFQNMQMGGADLTDEQRDKLKDFTAKLDEAADFMAARIVSWTWTNDREEPYEDPPTAKLLRALPFSELMWLLTAGFKAARGDDARLKGSQP</sequence>
<dbReference type="AlphaFoldDB" id="A0A0F9DFT7"/>
<evidence type="ECO:0000256" key="1">
    <source>
        <dbReference type="SAM" id="MobiDB-lite"/>
    </source>
</evidence>
<dbReference type="EMBL" id="LAZR01031827">
    <property type="protein sequence ID" value="KKL52621.1"/>
    <property type="molecule type" value="Genomic_DNA"/>
</dbReference>